<organism evidence="2 3">
    <name type="scientific">Streptomyces microflavus</name>
    <name type="common">Streptomyces lipmanii</name>
    <dbReference type="NCBI Taxonomy" id="1919"/>
    <lineage>
        <taxon>Bacteria</taxon>
        <taxon>Bacillati</taxon>
        <taxon>Actinomycetota</taxon>
        <taxon>Actinomycetes</taxon>
        <taxon>Kitasatosporales</taxon>
        <taxon>Streptomycetaceae</taxon>
        <taxon>Streptomyces</taxon>
    </lineage>
</organism>
<gene>
    <name evidence="2" type="ORF">ABR748_06345</name>
</gene>
<name>A0ABV1PY36_STRMI</name>
<dbReference type="EMBL" id="JBEJUE010000003">
    <property type="protein sequence ID" value="MER0423827.1"/>
    <property type="molecule type" value="Genomic_DNA"/>
</dbReference>
<proteinExistence type="predicted"/>
<reference evidence="2 3" key="1">
    <citation type="submission" date="2024-01" db="EMBL/GenBank/DDBJ databases">
        <title>Metagenomic exploration of the rhizosphere soil microbial community and their significance in facilitating the development of wild simulated ginseng.</title>
        <authorList>
            <person name="Huang J."/>
        </authorList>
    </citation>
    <scope>NUCLEOTIDE SEQUENCE [LARGE SCALE GENOMIC DNA]</scope>
    <source>
        <strain evidence="2 3">WY141</strain>
    </source>
</reference>
<comment type="caution">
    <text evidence="2">The sequence shown here is derived from an EMBL/GenBank/DDBJ whole genome shotgun (WGS) entry which is preliminary data.</text>
</comment>
<keyword evidence="3" id="KW-1185">Reference proteome</keyword>
<dbReference type="SUPFAM" id="SSF81901">
    <property type="entry name" value="HCP-like"/>
    <property type="match status" value="1"/>
</dbReference>
<dbReference type="Gene3D" id="1.25.40.10">
    <property type="entry name" value="Tetratricopeptide repeat domain"/>
    <property type="match status" value="1"/>
</dbReference>
<feature type="compositionally biased region" description="Polar residues" evidence="1">
    <location>
        <begin position="9"/>
        <end position="19"/>
    </location>
</feature>
<dbReference type="Proteomes" id="UP001456562">
    <property type="component" value="Unassembled WGS sequence"/>
</dbReference>
<dbReference type="RefSeq" id="WP_350239484.1">
    <property type="nucleotide sequence ID" value="NZ_JBEJUE010000003.1"/>
</dbReference>
<evidence type="ECO:0000256" key="1">
    <source>
        <dbReference type="SAM" id="MobiDB-lite"/>
    </source>
</evidence>
<evidence type="ECO:0000313" key="3">
    <source>
        <dbReference type="Proteomes" id="UP001456562"/>
    </source>
</evidence>
<feature type="region of interest" description="Disordered" evidence="1">
    <location>
        <begin position="1"/>
        <end position="24"/>
    </location>
</feature>
<accession>A0ABV1PY36</accession>
<evidence type="ECO:0000313" key="2">
    <source>
        <dbReference type="EMBL" id="MER0423827.1"/>
    </source>
</evidence>
<sequence>MSGGVHTYYAQTPHSSSLPPVSEWPQLDTADPIALGVRRTRRLPGESPLPPYVSRDCDRQLDARVREAARSGGLVVVTGAPLSGKTRTAWAALFTNLSGTTRVFAPPPGTDLRGLAAVLRGRGEEGCVLWLDDLEGHLGKRGLTPAVLADLVPLRVPVLATMGDEAYDAHRFGVRIRAGVLGGTEPVELAREWSEKEQRRLEAQDEDARLRGAALGRGVHTVPEYLAVGPELLEEWRRARRPNAHPRGHLLVRVAIDFARCGLGEVPREALRSAQALYPQELTTAHAETFDDGLGWSAHVRHGVTGLLAPGGRQDTWAVFGSLVADVGERPEGPPVPLGMWSLALDTAPEEAARWTVRWNAHLTLVPLADSDPEISVVLGRINATIGDIETAAFWYRKAADTGHIEAVAALGDLLVLLDSEAEAIPYLETAAEAGIVEAQYTLGKVLAARAQRWIARAAEAGHPLAAQALPPLRKVTATPPDTVRE</sequence>
<protein>
    <submittedName>
        <fullName evidence="2">Tetratricopeptide repeat protein</fullName>
    </submittedName>
</protein>
<dbReference type="InterPro" id="IPR011990">
    <property type="entry name" value="TPR-like_helical_dom_sf"/>
</dbReference>